<evidence type="ECO:0000259" key="11">
    <source>
        <dbReference type="PROSITE" id="PS51884"/>
    </source>
</evidence>
<feature type="region of interest" description="Disordered" evidence="8">
    <location>
        <begin position="178"/>
        <end position="235"/>
    </location>
</feature>
<evidence type="ECO:0000256" key="6">
    <source>
        <dbReference type="ARBA" id="ARBA00023087"/>
    </source>
</evidence>
<sequence>MRQIRRSGLATLMVTGGALALSAGVSHADSGAQGAAVGSPGVASGNTVQAPVHIPVNVCGNTVNVVGLLNPAFGNSCANRSAEPAGYGEESGGRAHKDLPGTPRGGEQGGSHGGGSHGGGSSHGGSSNGGGATAEGTAQGSPGVLSGNVVQAPVHVPVNVSGNSLNVVGIGNPAFGNTSVNGPVTPPKPELPEQPVENPTPRPQTPAPVRNVPVPQDDEVTRPAPAPQGEASGPALAATGADALGYALPASAALLLGGALLYRRARRAGDTETADRA</sequence>
<evidence type="ECO:0000313" key="13">
    <source>
        <dbReference type="Proteomes" id="UP001501000"/>
    </source>
</evidence>
<dbReference type="InterPro" id="IPR005528">
    <property type="entry name" value="ChpA-H"/>
</dbReference>
<protein>
    <submittedName>
        <fullName evidence="12">LAXTG-anchored chaplin ChpB</fullName>
    </submittedName>
</protein>
<keyword evidence="9" id="KW-0812">Transmembrane</keyword>
<evidence type="ECO:0000256" key="3">
    <source>
        <dbReference type="ARBA" id="ARBA00022525"/>
    </source>
</evidence>
<reference evidence="13" key="1">
    <citation type="journal article" date="2019" name="Int. J. Syst. Evol. Microbiol.">
        <title>The Global Catalogue of Microorganisms (GCM) 10K type strain sequencing project: providing services to taxonomists for standard genome sequencing and annotation.</title>
        <authorList>
            <consortium name="The Broad Institute Genomics Platform"/>
            <consortium name="The Broad Institute Genome Sequencing Center for Infectious Disease"/>
            <person name="Wu L."/>
            <person name="Ma J."/>
        </authorList>
    </citation>
    <scope>NUCLEOTIDE SEQUENCE [LARGE SCALE GENOMIC DNA]</scope>
    <source>
        <strain evidence="13">JCM 16956</strain>
    </source>
</reference>
<comment type="subcellular location">
    <subcellularLocation>
        <location evidence="1">Secreted</location>
        <location evidence="1">Cell wall</location>
    </subcellularLocation>
</comment>
<feature type="compositionally biased region" description="Gly residues" evidence="8">
    <location>
        <begin position="103"/>
        <end position="133"/>
    </location>
</feature>
<evidence type="ECO:0000256" key="5">
    <source>
        <dbReference type="ARBA" id="ARBA00022889"/>
    </source>
</evidence>
<feature type="transmembrane region" description="Helical" evidence="9">
    <location>
        <begin position="243"/>
        <end position="262"/>
    </location>
</feature>
<keyword evidence="4 10" id="KW-0732">Signal</keyword>
<dbReference type="RefSeq" id="WP_345280907.1">
    <property type="nucleotide sequence ID" value="NZ_BAABAJ010000005.1"/>
</dbReference>
<evidence type="ECO:0000313" key="12">
    <source>
        <dbReference type="EMBL" id="GAA3910602.1"/>
    </source>
</evidence>
<accession>A0ABP7LXN4</accession>
<evidence type="ECO:0000256" key="7">
    <source>
        <dbReference type="PROSITE-ProRule" id="PRU01232"/>
    </source>
</evidence>
<keyword evidence="2" id="KW-0134">Cell wall</keyword>
<feature type="domain" description="Chaplin" evidence="11">
    <location>
        <begin position="39"/>
        <end position="79"/>
    </location>
</feature>
<dbReference type="EMBL" id="BAABAJ010000005">
    <property type="protein sequence ID" value="GAA3910602.1"/>
    <property type="molecule type" value="Genomic_DNA"/>
</dbReference>
<evidence type="ECO:0000256" key="2">
    <source>
        <dbReference type="ARBA" id="ARBA00022512"/>
    </source>
</evidence>
<name>A0ABP7LXN4_9ACTN</name>
<evidence type="ECO:0000256" key="8">
    <source>
        <dbReference type="SAM" id="MobiDB-lite"/>
    </source>
</evidence>
<feature type="region of interest" description="Disordered" evidence="8">
    <location>
        <begin position="82"/>
        <end position="146"/>
    </location>
</feature>
<organism evidence="12 13">
    <name type="scientific">Streptomyces gulbargensis</name>
    <dbReference type="NCBI Taxonomy" id="364901"/>
    <lineage>
        <taxon>Bacteria</taxon>
        <taxon>Bacillati</taxon>
        <taxon>Actinomycetota</taxon>
        <taxon>Actinomycetes</taxon>
        <taxon>Kitasatosporales</taxon>
        <taxon>Streptomycetaceae</taxon>
        <taxon>Streptomyces</taxon>
    </lineage>
</organism>
<keyword evidence="13" id="KW-1185">Reference proteome</keyword>
<feature type="signal peptide" evidence="10">
    <location>
        <begin position="1"/>
        <end position="28"/>
    </location>
</feature>
<evidence type="ECO:0000256" key="9">
    <source>
        <dbReference type="SAM" id="Phobius"/>
    </source>
</evidence>
<keyword evidence="5" id="KW-0130">Cell adhesion</keyword>
<gene>
    <name evidence="12" type="primary">chpB</name>
    <name evidence="12" type="ORF">GCM10022244_20760</name>
</gene>
<dbReference type="Pfam" id="PF03777">
    <property type="entry name" value="ChpA-C"/>
    <property type="match status" value="2"/>
</dbReference>
<feature type="domain" description="Chaplin" evidence="11">
    <location>
        <begin position="141"/>
        <end position="181"/>
    </location>
</feature>
<evidence type="ECO:0000256" key="1">
    <source>
        <dbReference type="ARBA" id="ARBA00004191"/>
    </source>
</evidence>
<comment type="caution">
    <text evidence="12">The sequence shown here is derived from an EMBL/GenBank/DDBJ whole genome shotgun (WGS) entry which is preliminary data.</text>
</comment>
<feature type="chain" id="PRO_5045713976" evidence="10">
    <location>
        <begin position="29"/>
        <end position="277"/>
    </location>
</feature>
<keyword evidence="3" id="KW-0964">Secreted</keyword>
<keyword evidence="9" id="KW-0472">Membrane</keyword>
<keyword evidence="9" id="KW-1133">Transmembrane helix</keyword>
<evidence type="ECO:0000256" key="4">
    <source>
        <dbReference type="ARBA" id="ARBA00022729"/>
    </source>
</evidence>
<keyword evidence="6 7" id="KW-0034">Amyloid</keyword>
<dbReference type="Proteomes" id="UP001501000">
    <property type="component" value="Unassembled WGS sequence"/>
</dbReference>
<dbReference type="PROSITE" id="PS51884">
    <property type="entry name" value="CHAPLIN"/>
    <property type="match status" value="2"/>
</dbReference>
<evidence type="ECO:0000256" key="10">
    <source>
        <dbReference type="SAM" id="SignalP"/>
    </source>
</evidence>
<proteinExistence type="predicted"/>